<protein>
    <submittedName>
        <fullName evidence="2">Uncharacterized protein</fullName>
    </submittedName>
</protein>
<sequence>MHTTYERLQMDLKELDSNVLRLTKKLDYANVAQKITAEALDVANQEKKQVLEESASCQLEAEGLRGSLEASEKGQKEAEAKVARLLAKEKEMEEKMGSVEAEYVANFHNTEAYTNFSNYFAKVGHQEVLAVLRSNYLNFNIGSLEARFPPPDVEVDGDT</sequence>
<name>A0ABD1U214_9LAMI</name>
<organism evidence="2 3">
    <name type="scientific">Abeliophyllum distichum</name>
    <dbReference type="NCBI Taxonomy" id="126358"/>
    <lineage>
        <taxon>Eukaryota</taxon>
        <taxon>Viridiplantae</taxon>
        <taxon>Streptophyta</taxon>
        <taxon>Embryophyta</taxon>
        <taxon>Tracheophyta</taxon>
        <taxon>Spermatophyta</taxon>
        <taxon>Magnoliopsida</taxon>
        <taxon>eudicotyledons</taxon>
        <taxon>Gunneridae</taxon>
        <taxon>Pentapetalae</taxon>
        <taxon>asterids</taxon>
        <taxon>lamiids</taxon>
        <taxon>Lamiales</taxon>
        <taxon>Oleaceae</taxon>
        <taxon>Forsythieae</taxon>
        <taxon>Abeliophyllum</taxon>
    </lineage>
</organism>
<accession>A0ABD1U214</accession>
<feature type="coiled-coil region" evidence="1">
    <location>
        <begin position="68"/>
        <end position="102"/>
    </location>
</feature>
<evidence type="ECO:0000313" key="3">
    <source>
        <dbReference type="Proteomes" id="UP001604336"/>
    </source>
</evidence>
<keyword evidence="1" id="KW-0175">Coiled coil</keyword>
<dbReference type="EMBL" id="JBFOLK010000004">
    <property type="protein sequence ID" value="KAL2518813.1"/>
    <property type="molecule type" value="Genomic_DNA"/>
</dbReference>
<evidence type="ECO:0000313" key="2">
    <source>
        <dbReference type="EMBL" id="KAL2518813.1"/>
    </source>
</evidence>
<dbReference type="Proteomes" id="UP001604336">
    <property type="component" value="Unassembled WGS sequence"/>
</dbReference>
<dbReference type="AlphaFoldDB" id="A0ABD1U214"/>
<proteinExistence type="predicted"/>
<comment type="caution">
    <text evidence="2">The sequence shown here is derived from an EMBL/GenBank/DDBJ whole genome shotgun (WGS) entry which is preliminary data.</text>
</comment>
<keyword evidence="3" id="KW-1185">Reference proteome</keyword>
<reference evidence="3" key="1">
    <citation type="submission" date="2024-07" db="EMBL/GenBank/DDBJ databases">
        <title>Two chromosome-level genome assemblies of Korean endemic species Abeliophyllum distichum and Forsythia ovata (Oleaceae).</title>
        <authorList>
            <person name="Jang H."/>
        </authorList>
    </citation>
    <scope>NUCLEOTIDE SEQUENCE [LARGE SCALE GENOMIC DNA]</scope>
</reference>
<evidence type="ECO:0000256" key="1">
    <source>
        <dbReference type="SAM" id="Coils"/>
    </source>
</evidence>
<gene>
    <name evidence="2" type="ORF">Adt_15060</name>
</gene>